<sequence>MTKINFKKFLPLVGIGAVGVSSAIAATAIAVPNVSKNNESNEVKLESKVLSYAMNNLTNLDVLNSPTELANYLDDYGAFDNSNSNSVSSVDVINTKSVDNEFYVKLAIKSNNNSSIENTDWLKTSIPVTNDIGTINFDNLKKQFLTFNDISVAYNFIYSTSSLINLITSNTALNSDQILDASLNISNNFGDDLKTLSFDLTLVLNNCNSNGKTTFVVNLPTSCEIDWTSASQNFNKYFNVDSVGTTITSIKDSAATQEILIIPETYTNDEGEQVAIQNIGSLLPETSTLTTINTKIIIMPNSIKVIGNNAFGVQQTTGQCFNNLKWINLSKQLAKIGNYAFANCTSLQNLPLYSLEYLTAIGQSAFLNCTSLTSVYMNDVLQSISTEMFRGCSNLLNVRLSRSPLITSIPVGFFRHCLKLKSVVLPKTITTIDNYVFIDCSALTYLNMPLNLRSLGDQVFNGAPSVKNLVFLNNGTVNQIQFGSYAFYNLGTSTNITNIYIFGEYNNSSKFSNSFKSADTINVSVESENVYNKIHDGNSGFSLSRVFIMDPENLPYVKVSHIPEFIKYWQDEVERTKDVNFTGKKVVSFKNGSTAAGGVLVNNDWVDVVEILNITNNNNEVYRIQFQVTLKNKQYFEINIPLLTPIPSLS</sequence>
<dbReference type="InterPro" id="IPR032675">
    <property type="entry name" value="LRR_dom_sf"/>
</dbReference>
<dbReference type="PANTHER" id="PTHR45661">
    <property type="entry name" value="SURFACE ANTIGEN"/>
    <property type="match status" value="1"/>
</dbReference>
<reference evidence="2" key="1">
    <citation type="journal article" date="2021" name="PeerJ">
        <title>Extensive microbial diversity within the chicken gut microbiome revealed by metagenomics and culture.</title>
        <authorList>
            <person name="Gilroy R."/>
            <person name="Ravi A."/>
            <person name="Getino M."/>
            <person name="Pursley I."/>
            <person name="Horton D.L."/>
            <person name="Alikhan N.F."/>
            <person name="Baker D."/>
            <person name="Gharbi K."/>
            <person name="Hall N."/>
            <person name="Watson M."/>
            <person name="Adriaenssens E.M."/>
            <person name="Foster-Nyarko E."/>
            <person name="Jarju S."/>
            <person name="Secka A."/>
            <person name="Antonio M."/>
            <person name="Oren A."/>
            <person name="Chaudhuri R.R."/>
            <person name="La Ragione R."/>
            <person name="Hildebrand F."/>
            <person name="Pallen M.J."/>
        </authorList>
    </citation>
    <scope>NUCLEOTIDE SEQUENCE</scope>
    <source>
        <strain evidence="2">A5-1222</strain>
    </source>
</reference>
<keyword evidence="1" id="KW-0732">Signal</keyword>
<accession>A0A9E2KX26</accession>
<organism evidence="2 3">
    <name type="scientific">Candidatus Ureaplasma intestinipullorum</name>
    <dbReference type="NCBI Taxonomy" id="2838770"/>
    <lineage>
        <taxon>Bacteria</taxon>
        <taxon>Bacillati</taxon>
        <taxon>Mycoplasmatota</taxon>
        <taxon>Mycoplasmoidales</taxon>
        <taxon>Mycoplasmoidaceae</taxon>
        <taxon>Ureaplasma</taxon>
    </lineage>
</organism>
<protein>
    <submittedName>
        <fullName evidence="2">Leucine-rich repeat domain-containing protein</fullName>
    </submittedName>
</protein>
<dbReference type="EMBL" id="JAHLFM010000012">
    <property type="protein sequence ID" value="MBU3830668.1"/>
    <property type="molecule type" value="Genomic_DNA"/>
</dbReference>
<dbReference type="Gene3D" id="3.80.10.10">
    <property type="entry name" value="Ribonuclease Inhibitor"/>
    <property type="match status" value="3"/>
</dbReference>
<feature type="chain" id="PRO_5039534451" evidence="1">
    <location>
        <begin position="26"/>
        <end position="650"/>
    </location>
</feature>
<feature type="signal peptide" evidence="1">
    <location>
        <begin position="1"/>
        <end position="25"/>
    </location>
</feature>
<dbReference type="Proteomes" id="UP000824247">
    <property type="component" value="Unassembled WGS sequence"/>
</dbReference>
<dbReference type="Pfam" id="PF13306">
    <property type="entry name" value="LRR_5"/>
    <property type="match status" value="1"/>
</dbReference>
<dbReference type="PANTHER" id="PTHR45661:SF3">
    <property type="entry name" value="IG-LIKE DOMAIN-CONTAINING PROTEIN"/>
    <property type="match status" value="1"/>
</dbReference>
<dbReference type="InterPro" id="IPR053139">
    <property type="entry name" value="Surface_bspA-like"/>
</dbReference>
<dbReference type="SUPFAM" id="SSF52058">
    <property type="entry name" value="L domain-like"/>
    <property type="match status" value="1"/>
</dbReference>
<gene>
    <name evidence="2" type="ORF">H9897_00695</name>
</gene>
<reference evidence="2" key="2">
    <citation type="submission" date="2021-04" db="EMBL/GenBank/DDBJ databases">
        <authorList>
            <person name="Gilroy R."/>
        </authorList>
    </citation>
    <scope>NUCLEOTIDE SEQUENCE</scope>
    <source>
        <strain evidence="2">A5-1222</strain>
    </source>
</reference>
<dbReference type="InterPro" id="IPR026906">
    <property type="entry name" value="LRR_5"/>
</dbReference>
<evidence type="ECO:0000313" key="2">
    <source>
        <dbReference type="EMBL" id="MBU3830668.1"/>
    </source>
</evidence>
<name>A0A9E2KX26_9BACT</name>
<comment type="caution">
    <text evidence="2">The sequence shown here is derived from an EMBL/GenBank/DDBJ whole genome shotgun (WGS) entry which is preliminary data.</text>
</comment>
<proteinExistence type="predicted"/>
<dbReference type="AlphaFoldDB" id="A0A9E2KX26"/>
<evidence type="ECO:0000256" key="1">
    <source>
        <dbReference type="SAM" id="SignalP"/>
    </source>
</evidence>
<evidence type="ECO:0000313" key="3">
    <source>
        <dbReference type="Proteomes" id="UP000824247"/>
    </source>
</evidence>